<evidence type="ECO:0000313" key="4">
    <source>
        <dbReference type="EMBL" id="EAP77610.1"/>
    </source>
</evidence>
<dbReference type="InterPro" id="IPR050334">
    <property type="entry name" value="Molybdenum_import_ModC"/>
</dbReference>
<dbReference type="Proteomes" id="UP000005954">
    <property type="component" value="Unassembled WGS sequence"/>
</dbReference>
<dbReference type="SMART" id="SM00382">
    <property type="entry name" value="AAA"/>
    <property type="match status" value="1"/>
</dbReference>
<proteinExistence type="predicted"/>
<dbReference type="SUPFAM" id="SSF52540">
    <property type="entry name" value="P-loop containing nucleoside triphosphate hydrolases"/>
    <property type="match status" value="1"/>
</dbReference>
<dbReference type="AlphaFoldDB" id="A3SJS9"/>
<dbReference type="Gene3D" id="3.40.50.300">
    <property type="entry name" value="P-loop containing nucleotide triphosphate hydrolases"/>
    <property type="match status" value="1"/>
</dbReference>
<dbReference type="PANTHER" id="PTHR43514">
    <property type="entry name" value="ABC TRANSPORTER I FAMILY MEMBER 10"/>
    <property type="match status" value="1"/>
</dbReference>
<accession>A3SJS9</accession>
<dbReference type="PROSITE" id="PS00211">
    <property type="entry name" value="ABC_TRANSPORTER_1"/>
    <property type="match status" value="1"/>
</dbReference>
<dbReference type="PROSITE" id="PS50893">
    <property type="entry name" value="ABC_TRANSPORTER_2"/>
    <property type="match status" value="1"/>
</dbReference>
<evidence type="ECO:0000256" key="1">
    <source>
        <dbReference type="ARBA" id="ARBA00022741"/>
    </source>
</evidence>
<sequence>MFPLTVAGATSRRAGHQLVGPVDLTLGGEGVTVVIGPNGSGKTTLLRLLHGAARLSSGRLDWACSTEEARRRQAFVFQQPVMMRRSVLDNIAYPLTVRGTKRAAARAQARVWGERVGLGEMLDRAAPVLSGGERQKLAIARALIAEPELVFLDEPCAALDGRAMREIEEILGAARANGTRLILSTHDMGQARRLADEVVFLLKGRVHERAPADKFFNQPETPQARAFLRGDIVE</sequence>
<dbReference type="EMBL" id="AALY01000001">
    <property type="protein sequence ID" value="EAP77610.1"/>
    <property type="molecule type" value="Genomic_DNA"/>
</dbReference>
<dbReference type="InterPro" id="IPR027417">
    <property type="entry name" value="P-loop_NTPase"/>
</dbReference>
<dbReference type="GO" id="GO:0016887">
    <property type="term" value="F:ATP hydrolysis activity"/>
    <property type="evidence" value="ECO:0007669"/>
    <property type="project" value="InterPro"/>
</dbReference>
<keyword evidence="1" id="KW-0547">Nucleotide-binding</keyword>
<evidence type="ECO:0000313" key="5">
    <source>
        <dbReference type="Proteomes" id="UP000005954"/>
    </source>
</evidence>
<dbReference type="STRING" id="89187.ISM_04935"/>
<keyword evidence="2" id="KW-0067">ATP-binding</keyword>
<dbReference type="HOGENOM" id="CLU_000604_1_22_5"/>
<evidence type="ECO:0000256" key="2">
    <source>
        <dbReference type="ARBA" id="ARBA00022840"/>
    </source>
</evidence>
<keyword evidence="5" id="KW-1185">Reference proteome</keyword>
<dbReference type="InterPro" id="IPR003593">
    <property type="entry name" value="AAA+_ATPase"/>
</dbReference>
<organism evidence="4 5">
    <name type="scientific">Roseovarius nubinhibens (strain ATCC BAA-591 / DSM 15170 / ISM)</name>
    <dbReference type="NCBI Taxonomy" id="89187"/>
    <lineage>
        <taxon>Bacteria</taxon>
        <taxon>Pseudomonadati</taxon>
        <taxon>Pseudomonadota</taxon>
        <taxon>Alphaproteobacteria</taxon>
        <taxon>Rhodobacterales</taxon>
        <taxon>Roseobacteraceae</taxon>
        <taxon>Roseovarius</taxon>
    </lineage>
</organism>
<dbReference type="GO" id="GO:0005524">
    <property type="term" value="F:ATP binding"/>
    <property type="evidence" value="ECO:0007669"/>
    <property type="project" value="UniProtKB-KW"/>
</dbReference>
<dbReference type="InterPro" id="IPR003439">
    <property type="entry name" value="ABC_transporter-like_ATP-bd"/>
</dbReference>
<feature type="domain" description="ABC transporter" evidence="3">
    <location>
        <begin position="4"/>
        <end position="228"/>
    </location>
</feature>
<reference evidence="4 5" key="1">
    <citation type="submission" date="2005-12" db="EMBL/GenBank/DDBJ databases">
        <authorList>
            <person name="Moran M.A."/>
            <person name="Ferriera S."/>
            <person name="Johnson J."/>
            <person name="Kravitz S."/>
            <person name="Halpern A."/>
            <person name="Remington K."/>
            <person name="Beeson K."/>
            <person name="Tran B."/>
            <person name="Rogers Y.-H."/>
            <person name="Friedman R."/>
            <person name="Venter J.C."/>
        </authorList>
    </citation>
    <scope>NUCLEOTIDE SEQUENCE [LARGE SCALE GENOMIC DNA]</scope>
    <source>
        <strain evidence="5">ATCC BAA-591 / DSM 15170 / ISM</strain>
    </source>
</reference>
<name>A3SJS9_ROSNI</name>
<dbReference type="Pfam" id="PF00005">
    <property type="entry name" value="ABC_tran"/>
    <property type="match status" value="1"/>
</dbReference>
<dbReference type="PANTHER" id="PTHR43514:SF4">
    <property type="entry name" value="ABC TRANSPORTER I FAMILY MEMBER 10"/>
    <property type="match status" value="1"/>
</dbReference>
<gene>
    <name evidence="4" type="ORF">ISM_04935</name>
</gene>
<comment type="caution">
    <text evidence="4">The sequence shown here is derived from an EMBL/GenBank/DDBJ whole genome shotgun (WGS) entry which is preliminary data.</text>
</comment>
<dbReference type="InterPro" id="IPR017871">
    <property type="entry name" value="ABC_transporter-like_CS"/>
</dbReference>
<protein>
    <recommendedName>
        <fullName evidence="3">ABC transporter domain-containing protein</fullName>
    </recommendedName>
</protein>
<dbReference type="eggNOG" id="COG1126">
    <property type="taxonomic scope" value="Bacteria"/>
</dbReference>
<evidence type="ECO:0000259" key="3">
    <source>
        <dbReference type="PROSITE" id="PS50893"/>
    </source>
</evidence>